<dbReference type="Proteomes" id="UP000765509">
    <property type="component" value="Unassembled WGS sequence"/>
</dbReference>
<dbReference type="AlphaFoldDB" id="A0A9Q3PI67"/>
<sequence>MDGRGPIRSSSFSGLVCSFPGILRTTVKGPGKYCEEEEENCVEEEGSDGTEAVPAPVGASQGTRGLTLAQSNQPVFHQSEPSILAIMQKMT</sequence>
<gene>
    <name evidence="2" type="ORF">O181_101830</name>
</gene>
<organism evidence="2 3">
    <name type="scientific">Austropuccinia psidii MF-1</name>
    <dbReference type="NCBI Taxonomy" id="1389203"/>
    <lineage>
        <taxon>Eukaryota</taxon>
        <taxon>Fungi</taxon>
        <taxon>Dikarya</taxon>
        <taxon>Basidiomycota</taxon>
        <taxon>Pucciniomycotina</taxon>
        <taxon>Pucciniomycetes</taxon>
        <taxon>Pucciniales</taxon>
        <taxon>Sphaerophragmiaceae</taxon>
        <taxon>Austropuccinia</taxon>
    </lineage>
</organism>
<keyword evidence="3" id="KW-1185">Reference proteome</keyword>
<proteinExistence type="predicted"/>
<evidence type="ECO:0000313" key="2">
    <source>
        <dbReference type="EMBL" id="MBW0562115.1"/>
    </source>
</evidence>
<accession>A0A9Q3PI67</accession>
<evidence type="ECO:0000256" key="1">
    <source>
        <dbReference type="SAM" id="MobiDB-lite"/>
    </source>
</evidence>
<evidence type="ECO:0000313" key="3">
    <source>
        <dbReference type="Proteomes" id="UP000765509"/>
    </source>
</evidence>
<reference evidence="2" key="1">
    <citation type="submission" date="2021-03" db="EMBL/GenBank/DDBJ databases">
        <title>Draft genome sequence of rust myrtle Austropuccinia psidii MF-1, a brazilian biotype.</title>
        <authorList>
            <person name="Quecine M.C."/>
            <person name="Pachon D.M.R."/>
            <person name="Bonatelli M.L."/>
            <person name="Correr F.H."/>
            <person name="Franceschini L.M."/>
            <person name="Leite T.F."/>
            <person name="Margarido G.R.A."/>
            <person name="Almeida C.A."/>
            <person name="Ferrarezi J.A."/>
            <person name="Labate C.A."/>
        </authorList>
    </citation>
    <scope>NUCLEOTIDE SEQUENCE</scope>
    <source>
        <strain evidence="2">MF-1</strain>
    </source>
</reference>
<name>A0A9Q3PI67_9BASI</name>
<comment type="caution">
    <text evidence="2">The sequence shown here is derived from an EMBL/GenBank/DDBJ whole genome shotgun (WGS) entry which is preliminary data.</text>
</comment>
<feature type="region of interest" description="Disordered" evidence="1">
    <location>
        <begin position="41"/>
        <end position="62"/>
    </location>
</feature>
<protein>
    <submittedName>
        <fullName evidence="2">Uncharacterized protein</fullName>
    </submittedName>
</protein>
<dbReference type="EMBL" id="AVOT02072018">
    <property type="protein sequence ID" value="MBW0562115.1"/>
    <property type="molecule type" value="Genomic_DNA"/>
</dbReference>